<accession>A0ABR3V2V1</accession>
<keyword evidence="2" id="KW-1133">Transmembrane helix</keyword>
<evidence type="ECO:0000256" key="1">
    <source>
        <dbReference type="SAM" id="MobiDB-lite"/>
    </source>
</evidence>
<comment type="caution">
    <text evidence="3">The sequence shown here is derived from an EMBL/GenBank/DDBJ whole genome shotgun (WGS) entry which is preliminary data.</text>
</comment>
<feature type="compositionally biased region" description="Polar residues" evidence="1">
    <location>
        <begin position="36"/>
        <end position="48"/>
    </location>
</feature>
<feature type="compositionally biased region" description="Pro residues" evidence="1">
    <location>
        <begin position="99"/>
        <end position="130"/>
    </location>
</feature>
<feature type="region of interest" description="Disordered" evidence="1">
    <location>
        <begin position="236"/>
        <end position="264"/>
    </location>
</feature>
<name>A0ABR3V2V1_HUMIN</name>
<proteinExistence type="predicted"/>
<feature type="transmembrane region" description="Helical" evidence="2">
    <location>
        <begin position="355"/>
        <end position="375"/>
    </location>
</feature>
<keyword evidence="2" id="KW-0812">Transmembrane</keyword>
<feature type="transmembrane region" description="Helical" evidence="2">
    <location>
        <begin position="322"/>
        <end position="343"/>
    </location>
</feature>
<evidence type="ECO:0000313" key="4">
    <source>
        <dbReference type="Proteomes" id="UP001583172"/>
    </source>
</evidence>
<dbReference type="Proteomes" id="UP001583172">
    <property type="component" value="Unassembled WGS sequence"/>
</dbReference>
<feature type="compositionally biased region" description="Pro residues" evidence="1">
    <location>
        <begin position="21"/>
        <end position="34"/>
    </location>
</feature>
<sequence length="422" mass="44951">MNPRAHPAQLNVNDPSRPRQPQVPPPRPAKPPPNQSMNQQPAQSQPRPGNQPPPNLSTNSQSAPGWPLGAQRPAAGGPPGPRERLASPPPPLAARGPAVPGPPPGGRRPLVTSPPPVVQNRTPPPVPPLRRAPTMAASPPPANRPPPRAPPPPPPPRPAARVSSPSGSIWSEKRGADRGGPDTDTDVEHQPDGQSPYMKLLLSLDRIPRSHTIAVMLFTWLLLVGFVIVPGSFTSRTMSPDPSTQQQQPQAQPQRRQSSVSDNNTPSTVELPFLDASGQRLSLSPANTACLVLGFLFVLTGSFGAAWLALRWRRNHIWLLNKLYAPLVLNALAGELATVAAVYTQHGGEWCPQAVVSGVVEGVVFVVSLVGFLVYNQSLLRIVRRGGVMETKKKDKKGKKGGGLARFKMGKGERGIAPGSVI</sequence>
<keyword evidence="4" id="KW-1185">Reference proteome</keyword>
<dbReference type="EMBL" id="JAZGSY010000474">
    <property type="protein sequence ID" value="KAL1836049.1"/>
    <property type="molecule type" value="Genomic_DNA"/>
</dbReference>
<keyword evidence="2" id="KW-0472">Membrane</keyword>
<feature type="transmembrane region" description="Helical" evidence="2">
    <location>
        <begin position="213"/>
        <end position="233"/>
    </location>
</feature>
<feature type="compositionally biased region" description="Pro residues" evidence="1">
    <location>
        <begin position="138"/>
        <end position="158"/>
    </location>
</feature>
<feature type="compositionally biased region" description="Low complexity" evidence="1">
    <location>
        <begin position="239"/>
        <end position="259"/>
    </location>
</feature>
<feature type="region of interest" description="Disordered" evidence="1">
    <location>
        <begin position="1"/>
        <end position="194"/>
    </location>
</feature>
<protein>
    <submittedName>
        <fullName evidence="3">Uncharacterized protein</fullName>
    </submittedName>
</protein>
<reference evidence="3 4" key="1">
    <citation type="journal article" date="2024" name="Commun. Biol.">
        <title>Comparative genomic analysis of thermophilic fungi reveals convergent evolutionary adaptations and gene losses.</title>
        <authorList>
            <person name="Steindorff A.S."/>
            <person name="Aguilar-Pontes M.V."/>
            <person name="Robinson A.J."/>
            <person name="Andreopoulos B."/>
            <person name="LaButti K."/>
            <person name="Kuo A."/>
            <person name="Mondo S."/>
            <person name="Riley R."/>
            <person name="Otillar R."/>
            <person name="Haridas S."/>
            <person name="Lipzen A."/>
            <person name="Grimwood J."/>
            <person name="Schmutz J."/>
            <person name="Clum A."/>
            <person name="Reid I.D."/>
            <person name="Moisan M.C."/>
            <person name="Butler G."/>
            <person name="Nguyen T.T.M."/>
            <person name="Dewar K."/>
            <person name="Conant G."/>
            <person name="Drula E."/>
            <person name="Henrissat B."/>
            <person name="Hansel C."/>
            <person name="Singer S."/>
            <person name="Hutchinson M.I."/>
            <person name="de Vries R.P."/>
            <person name="Natvig D.O."/>
            <person name="Powell A.J."/>
            <person name="Tsang A."/>
            <person name="Grigoriev I.V."/>
        </authorList>
    </citation>
    <scope>NUCLEOTIDE SEQUENCE [LARGE SCALE GENOMIC DNA]</scope>
    <source>
        <strain evidence="3 4">CBS 620.91</strain>
    </source>
</reference>
<organism evidence="3 4">
    <name type="scientific">Humicola insolens</name>
    <name type="common">Soft-rot fungus</name>
    <dbReference type="NCBI Taxonomy" id="85995"/>
    <lineage>
        <taxon>Eukaryota</taxon>
        <taxon>Fungi</taxon>
        <taxon>Dikarya</taxon>
        <taxon>Ascomycota</taxon>
        <taxon>Pezizomycotina</taxon>
        <taxon>Sordariomycetes</taxon>
        <taxon>Sordariomycetidae</taxon>
        <taxon>Sordariales</taxon>
        <taxon>Chaetomiaceae</taxon>
        <taxon>Mycothermus</taxon>
    </lineage>
</organism>
<gene>
    <name evidence="3" type="ORF">VTJ49DRAFT_5634</name>
</gene>
<feature type="transmembrane region" description="Helical" evidence="2">
    <location>
        <begin position="286"/>
        <end position="310"/>
    </location>
</feature>
<feature type="compositionally biased region" description="Basic and acidic residues" evidence="1">
    <location>
        <begin position="171"/>
        <end position="191"/>
    </location>
</feature>
<evidence type="ECO:0000313" key="3">
    <source>
        <dbReference type="EMBL" id="KAL1836049.1"/>
    </source>
</evidence>
<evidence type="ECO:0000256" key="2">
    <source>
        <dbReference type="SAM" id="Phobius"/>
    </source>
</evidence>